<dbReference type="STRING" id="1803587.GCA_001593825_00706"/>
<dbReference type="EMBL" id="LJOY01000009">
    <property type="protein sequence ID" value="OBQ26654.1"/>
    <property type="molecule type" value="Genomic_DNA"/>
</dbReference>
<evidence type="ECO:0000259" key="3">
    <source>
        <dbReference type="Pfam" id="PF13359"/>
    </source>
</evidence>
<reference evidence="4 5" key="1">
    <citation type="submission" date="2015-09" db="EMBL/GenBank/DDBJ databases">
        <title>Whole genome shotgun sequence assembly of Aphanizomenon flos-aquae UKL13.</title>
        <authorList>
            <person name="Driscoll C."/>
        </authorList>
    </citation>
    <scope>NUCLEOTIDE SEQUENCE [LARGE SCALE GENOMIC DNA]</scope>
    <source>
        <strain evidence="4">MDT13</strain>
    </source>
</reference>
<dbReference type="InterPro" id="IPR027806">
    <property type="entry name" value="HARBI1_dom"/>
</dbReference>
<accession>A0A1B7W045</accession>
<dbReference type="Proteomes" id="UP000092382">
    <property type="component" value="Unassembled WGS sequence"/>
</dbReference>
<keyword evidence="2" id="KW-0479">Metal-binding</keyword>
<comment type="cofactor">
    <cofactor evidence="1">
        <name>a divalent metal cation</name>
        <dbReference type="ChEBI" id="CHEBI:60240"/>
    </cofactor>
</comment>
<evidence type="ECO:0000256" key="1">
    <source>
        <dbReference type="ARBA" id="ARBA00001968"/>
    </source>
</evidence>
<feature type="domain" description="DDE Tnp4" evidence="3">
    <location>
        <begin position="3"/>
        <end position="66"/>
    </location>
</feature>
<proteinExistence type="predicted"/>
<gene>
    <name evidence="4" type="ORF">AN481_04485</name>
</gene>
<dbReference type="PATRIC" id="fig|1710894.3.peg.1467"/>
<dbReference type="GO" id="GO:0046872">
    <property type="term" value="F:metal ion binding"/>
    <property type="evidence" value="ECO:0007669"/>
    <property type="project" value="UniProtKB-KW"/>
</dbReference>
<evidence type="ECO:0000313" key="4">
    <source>
        <dbReference type="EMBL" id="OBQ26654.1"/>
    </source>
</evidence>
<organism evidence="4 5">
    <name type="scientific">Aphanizomenon flos-aquae LD13</name>
    <dbReference type="NCBI Taxonomy" id="1710894"/>
    <lineage>
        <taxon>Bacteria</taxon>
        <taxon>Bacillati</taxon>
        <taxon>Cyanobacteriota</taxon>
        <taxon>Cyanophyceae</taxon>
        <taxon>Nostocales</taxon>
        <taxon>Aphanizomenonaceae</taxon>
        <taxon>Aphanizomenon</taxon>
    </lineage>
</organism>
<name>A0A1B7W045_APHFL</name>
<sequence>MKTPTKKAKKQGLTFEQKQKNKELASERIFVEHLIRLVKIFTVAQERFRLNSSKYEQLIMTICGLVRLRIGTYLFDLSKFGRD</sequence>
<evidence type="ECO:0000256" key="2">
    <source>
        <dbReference type="ARBA" id="ARBA00022723"/>
    </source>
</evidence>
<evidence type="ECO:0000313" key="5">
    <source>
        <dbReference type="Proteomes" id="UP000092382"/>
    </source>
</evidence>
<dbReference type="AlphaFoldDB" id="A0A1B7W045"/>
<comment type="caution">
    <text evidence="4">The sequence shown here is derived from an EMBL/GenBank/DDBJ whole genome shotgun (WGS) entry which is preliminary data.</text>
</comment>
<protein>
    <submittedName>
        <fullName evidence="4">Transposase</fullName>
    </submittedName>
</protein>
<dbReference type="Pfam" id="PF13359">
    <property type="entry name" value="DDE_Tnp_4"/>
    <property type="match status" value="1"/>
</dbReference>